<dbReference type="SMART" id="SM00729">
    <property type="entry name" value="Elp3"/>
    <property type="match status" value="1"/>
</dbReference>
<protein>
    <recommendedName>
        <fullName evidence="7">Radical SAM core domain-containing protein</fullName>
    </recommendedName>
</protein>
<dbReference type="EMBL" id="FLUL01000001">
    <property type="protein sequence ID" value="SBV91655.1"/>
    <property type="molecule type" value="Genomic_DNA"/>
</dbReference>
<dbReference type="PIRSF" id="PIRSF037420">
    <property type="entry name" value="PQQ_syn_pqqE"/>
    <property type="match status" value="1"/>
</dbReference>
<dbReference type="SFLD" id="SFLDS00029">
    <property type="entry name" value="Radical_SAM"/>
    <property type="match status" value="1"/>
</dbReference>
<sequence>MSVDDISFRKRLGLELFRQHKKNQTSLHKLNYLIWECTLRCNLACKHCGSDCHKDMRQKDMPLEDFLRVVDEVTPYVTPHDTMIVITGGEPLMRNDLEACGRELYKREYPWGMVSNGLFLSEQRLKSLLDAGLRSVTISLDGLEEKHNIMRGNKNSFRMAFNAISMLAQTKDIVFDVVTCVTADTFSQLNDLKKLLINTGVKSWRIFTVFPIGRAADHKELQLSPIQFKQLFEFIKHTRKEGLINLSYGCEGFVGNYETEIRDHFYFCHAGINIASVLVDGSISACPNLRSNFTQGNIYKDSFWDIWSNRYQPFRDRRWMRQGECKDCKYFRYCEGNGMHLRDENGELLFCHLKRIKEGETLELNIT</sequence>
<dbReference type="NCBIfam" id="TIGR04133">
    <property type="entry name" value="rSAM_w_lipo"/>
    <property type="match status" value="1"/>
</dbReference>
<dbReference type="Pfam" id="PF13186">
    <property type="entry name" value="SPASM"/>
    <property type="match status" value="1"/>
</dbReference>
<feature type="domain" description="Radical SAM core" evidence="7">
    <location>
        <begin position="27"/>
        <end position="241"/>
    </location>
</feature>
<keyword evidence="3" id="KW-0949">S-adenosyl-L-methionine</keyword>
<dbReference type="SUPFAM" id="SSF102114">
    <property type="entry name" value="Radical SAM enzymes"/>
    <property type="match status" value="1"/>
</dbReference>
<keyword evidence="6" id="KW-0411">Iron-sulfur</keyword>
<evidence type="ECO:0000313" key="8">
    <source>
        <dbReference type="EMBL" id="SBV91655.1"/>
    </source>
</evidence>
<dbReference type="RefSeq" id="WP_296946262.1">
    <property type="nucleotide sequence ID" value="NZ_LT599021.1"/>
</dbReference>
<reference evidence="8" key="1">
    <citation type="submission" date="2016-04" db="EMBL/GenBank/DDBJ databases">
        <authorList>
            <person name="Evans L.H."/>
            <person name="Alamgir A."/>
            <person name="Owens N."/>
            <person name="Weber N.D."/>
            <person name="Virtaneva K."/>
            <person name="Barbian K."/>
            <person name="Babar A."/>
            <person name="Rosenke K."/>
        </authorList>
    </citation>
    <scope>NUCLEOTIDE SEQUENCE</scope>
    <source>
        <strain evidence="8">86-2</strain>
    </source>
</reference>
<dbReference type="PANTHER" id="PTHR11228">
    <property type="entry name" value="RADICAL SAM DOMAIN PROTEIN"/>
    <property type="match status" value="1"/>
</dbReference>
<proteinExistence type="predicted"/>
<evidence type="ECO:0000256" key="3">
    <source>
        <dbReference type="ARBA" id="ARBA00022691"/>
    </source>
</evidence>
<dbReference type="GO" id="GO:0046872">
    <property type="term" value="F:metal ion binding"/>
    <property type="evidence" value="ECO:0007669"/>
    <property type="project" value="UniProtKB-KW"/>
</dbReference>
<dbReference type="GO" id="GO:0051539">
    <property type="term" value="F:4 iron, 4 sulfur cluster binding"/>
    <property type="evidence" value="ECO:0007669"/>
    <property type="project" value="UniProtKB-KW"/>
</dbReference>
<keyword evidence="2" id="KW-0004">4Fe-4S</keyword>
<dbReference type="GO" id="GO:0003824">
    <property type="term" value="F:catalytic activity"/>
    <property type="evidence" value="ECO:0007669"/>
    <property type="project" value="InterPro"/>
</dbReference>
<evidence type="ECO:0000256" key="6">
    <source>
        <dbReference type="ARBA" id="ARBA00023014"/>
    </source>
</evidence>
<dbReference type="InterPro" id="IPR017200">
    <property type="entry name" value="PqqE-like"/>
</dbReference>
<dbReference type="InterPro" id="IPR026404">
    <property type="entry name" value="rSAM_w_lipo"/>
</dbReference>
<dbReference type="InterPro" id="IPR058240">
    <property type="entry name" value="rSAM_sf"/>
</dbReference>
<evidence type="ECO:0000256" key="1">
    <source>
        <dbReference type="ARBA" id="ARBA00001966"/>
    </source>
</evidence>
<dbReference type="PANTHER" id="PTHR11228:SF7">
    <property type="entry name" value="PQQA PEPTIDE CYCLASE"/>
    <property type="match status" value="1"/>
</dbReference>
<dbReference type="PROSITE" id="PS51918">
    <property type="entry name" value="RADICAL_SAM"/>
    <property type="match status" value="1"/>
</dbReference>
<dbReference type="InterPro" id="IPR013785">
    <property type="entry name" value="Aldolase_TIM"/>
</dbReference>
<dbReference type="Pfam" id="PF04055">
    <property type="entry name" value="Radical_SAM"/>
    <property type="match status" value="1"/>
</dbReference>
<keyword evidence="4" id="KW-0479">Metal-binding</keyword>
<organism evidence="8">
    <name type="scientific">uncultured Dysgonomonas sp</name>
    <dbReference type="NCBI Taxonomy" id="206096"/>
    <lineage>
        <taxon>Bacteria</taxon>
        <taxon>Pseudomonadati</taxon>
        <taxon>Bacteroidota</taxon>
        <taxon>Bacteroidia</taxon>
        <taxon>Bacteroidales</taxon>
        <taxon>Dysgonomonadaceae</taxon>
        <taxon>Dysgonomonas</taxon>
        <taxon>environmental samples</taxon>
    </lineage>
</organism>
<dbReference type="InterPro" id="IPR007197">
    <property type="entry name" value="rSAM"/>
</dbReference>
<keyword evidence="5" id="KW-0408">Iron</keyword>
<dbReference type="InterPro" id="IPR050377">
    <property type="entry name" value="Radical_SAM_PqqE_MftC-like"/>
</dbReference>
<dbReference type="NCBIfam" id="TIGR04085">
    <property type="entry name" value="rSAM_more_4Fe4S"/>
    <property type="match status" value="1"/>
</dbReference>
<dbReference type="AlphaFoldDB" id="A0A212IXJ3"/>
<dbReference type="InterPro" id="IPR006638">
    <property type="entry name" value="Elp3/MiaA/NifB-like_rSAM"/>
</dbReference>
<dbReference type="SFLD" id="SFLDG01386">
    <property type="entry name" value="main_SPASM_domain-containing"/>
    <property type="match status" value="1"/>
</dbReference>
<name>A0A212IXJ3_9BACT</name>
<evidence type="ECO:0000256" key="2">
    <source>
        <dbReference type="ARBA" id="ARBA00022485"/>
    </source>
</evidence>
<comment type="cofactor">
    <cofactor evidence="1">
        <name>[4Fe-4S] cluster</name>
        <dbReference type="ChEBI" id="CHEBI:49883"/>
    </cofactor>
</comment>
<gene>
    <name evidence="8" type="ORF">KL86DYS2_10223</name>
</gene>
<dbReference type="CDD" id="cd01335">
    <property type="entry name" value="Radical_SAM"/>
    <property type="match status" value="1"/>
</dbReference>
<dbReference type="InterPro" id="IPR023885">
    <property type="entry name" value="4Fe4S-binding_SPASM_dom"/>
</dbReference>
<evidence type="ECO:0000256" key="4">
    <source>
        <dbReference type="ARBA" id="ARBA00022723"/>
    </source>
</evidence>
<evidence type="ECO:0000259" key="7">
    <source>
        <dbReference type="PROSITE" id="PS51918"/>
    </source>
</evidence>
<evidence type="ECO:0000256" key="5">
    <source>
        <dbReference type="ARBA" id="ARBA00023004"/>
    </source>
</evidence>
<dbReference type="SFLD" id="SFLDG01067">
    <property type="entry name" value="SPASM/twitch_domain_containing"/>
    <property type="match status" value="1"/>
</dbReference>
<accession>A0A212IXJ3</accession>
<dbReference type="Gene3D" id="3.20.20.70">
    <property type="entry name" value="Aldolase class I"/>
    <property type="match status" value="1"/>
</dbReference>